<evidence type="ECO:0000313" key="2">
    <source>
        <dbReference type="EMBL" id="QDT55763.1"/>
    </source>
</evidence>
<reference evidence="2 3" key="1">
    <citation type="submission" date="2019-02" db="EMBL/GenBank/DDBJ databases">
        <title>Deep-cultivation of Planctomycetes and their phenomic and genomic characterization uncovers novel biology.</title>
        <authorList>
            <person name="Wiegand S."/>
            <person name="Jogler M."/>
            <person name="Boedeker C."/>
            <person name="Pinto D."/>
            <person name="Vollmers J."/>
            <person name="Rivas-Marin E."/>
            <person name="Kohn T."/>
            <person name="Peeters S.H."/>
            <person name="Heuer A."/>
            <person name="Rast P."/>
            <person name="Oberbeckmann S."/>
            <person name="Bunk B."/>
            <person name="Jeske O."/>
            <person name="Meyerdierks A."/>
            <person name="Storesund J.E."/>
            <person name="Kallscheuer N."/>
            <person name="Luecker S."/>
            <person name="Lage O.M."/>
            <person name="Pohl T."/>
            <person name="Merkel B.J."/>
            <person name="Hornburger P."/>
            <person name="Mueller R.-W."/>
            <person name="Bruemmer F."/>
            <person name="Labrenz M."/>
            <person name="Spormann A.M."/>
            <person name="Op den Camp H."/>
            <person name="Overmann J."/>
            <person name="Amann R."/>
            <person name="Jetten M.S.M."/>
            <person name="Mascher T."/>
            <person name="Medema M.H."/>
            <person name="Devos D.P."/>
            <person name="Kaster A.-K."/>
            <person name="Ovreas L."/>
            <person name="Rohde M."/>
            <person name="Galperin M.Y."/>
            <person name="Jogler C."/>
        </authorList>
    </citation>
    <scope>NUCLEOTIDE SEQUENCE [LARGE SCALE GENOMIC DNA]</scope>
    <source>
        <strain evidence="2 3">Pan44</strain>
    </source>
</reference>
<feature type="region of interest" description="Disordered" evidence="1">
    <location>
        <begin position="158"/>
        <end position="177"/>
    </location>
</feature>
<organism evidence="2 3">
    <name type="scientific">Caulifigura coniformis</name>
    <dbReference type="NCBI Taxonomy" id="2527983"/>
    <lineage>
        <taxon>Bacteria</taxon>
        <taxon>Pseudomonadati</taxon>
        <taxon>Planctomycetota</taxon>
        <taxon>Planctomycetia</taxon>
        <taxon>Planctomycetales</taxon>
        <taxon>Planctomycetaceae</taxon>
        <taxon>Caulifigura</taxon>
    </lineage>
</organism>
<proteinExistence type="predicted"/>
<dbReference type="KEGG" id="ccos:Pan44_38110"/>
<name>A0A517SI14_9PLAN</name>
<keyword evidence="3" id="KW-1185">Reference proteome</keyword>
<dbReference type="OrthoDB" id="285165at2"/>
<dbReference type="Proteomes" id="UP000315700">
    <property type="component" value="Chromosome"/>
</dbReference>
<feature type="compositionally biased region" description="Polar residues" evidence="1">
    <location>
        <begin position="166"/>
        <end position="177"/>
    </location>
</feature>
<dbReference type="AlphaFoldDB" id="A0A517SI14"/>
<evidence type="ECO:0000313" key="3">
    <source>
        <dbReference type="Proteomes" id="UP000315700"/>
    </source>
</evidence>
<evidence type="ECO:0008006" key="4">
    <source>
        <dbReference type="Google" id="ProtNLM"/>
    </source>
</evidence>
<dbReference type="RefSeq" id="WP_145032005.1">
    <property type="nucleotide sequence ID" value="NZ_CP036271.1"/>
</dbReference>
<evidence type="ECO:0000256" key="1">
    <source>
        <dbReference type="SAM" id="MobiDB-lite"/>
    </source>
</evidence>
<accession>A0A517SI14</accession>
<gene>
    <name evidence="2" type="ORF">Pan44_38110</name>
</gene>
<sequence>MRPLYVFALLLLLIVVVVYWPRKQQFGAPKVPVSGRVLVNGRPGEYMVVRFRSDNAQLGGQDRQPVAGANADGSFEMSSFGGMDGAAPGEYVVTFYWPTNPLTMGRDRLRGRFTDPEKSEYRVTISEEATVLPDLELRMPEAQILPLEFDPVKMGSEALRSALESAPTTSNSPKAPR</sequence>
<protein>
    <recommendedName>
        <fullName evidence="4">Carboxypeptidase regulatory-like domain-containing protein</fullName>
    </recommendedName>
</protein>
<dbReference type="InParanoid" id="A0A517SI14"/>
<dbReference type="EMBL" id="CP036271">
    <property type="protein sequence ID" value="QDT55763.1"/>
    <property type="molecule type" value="Genomic_DNA"/>
</dbReference>